<evidence type="ECO:0000256" key="2">
    <source>
        <dbReference type="SAM" id="SignalP"/>
    </source>
</evidence>
<evidence type="ECO:0000313" key="5">
    <source>
        <dbReference type="Proteomes" id="UP000094795"/>
    </source>
</evidence>
<evidence type="ECO:0000313" key="4">
    <source>
        <dbReference type="EMBL" id="OCW56087.1"/>
    </source>
</evidence>
<dbReference type="RefSeq" id="WP_066183446.1">
    <property type="nucleotide sequence ID" value="NZ_LQZT01000048.1"/>
</dbReference>
<dbReference type="CDD" id="cd05266">
    <property type="entry name" value="SDR_a4"/>
    <property type="match status" value="1"/>
</dbReference>
<feature type="chain" id="PRO_5008656463" evidence="2">
    <location>
        <begin position="21"/>
        <end position="287"/>
    </location>
</feature>
<dbReference type="EMBL" id="LQZT01000048">
    <property type="protein sequence ID" value="OCW56087.1"/>
    <property type="molecule type" value="Genomic_DNA"/>
</dbReference>
<feature type="domain" description="NAD-dependent epimerase/dehydratase" evidence="3">
    <location>
        <begin position="101"/>
        <end position="210"/>
    </location>
</feature>
<dbReference type="Pfam" id="PF01370">
    <property type="entry name" value="Epimerase"/>
    <property type="match status" value="1"/>
</dbReference>
<evidence type="ECO:0000256" key="1">
    <source>
        <dbReference type="ARBA" id="ARBA00023027"/>
    </source>
</evidence>
<keyword evidence="5" id="KW-1185">Reference proteome</keyword>
<comment type="caution">
    <text evidence="4">The sequence shown here is derived from an EMBL/GenBank/DDBJ whole genome shotgun (WGS) entry which is preliminary data.</text>
</comment>
<dbReference type="OrthoDB" id="9808276at2"/>
<dbReference type="SUPFAM" id="SSF51735">
    <property type="entry name" value="NAD(P)-binding Rossmann-fold domains"/>
    <property type="match status" value="1"/>
</dbReference>
<keyword evidence="1" id="KW-0520">NAD</keyword>
<proteinExistence type="predicted"/>
<feature type="signal peptide" evidence="2">
    <location>
        <begin position="1"/>
        <end position="20"/>
    </location>
</feature>
<dbReference type="PANTHER" id="PTHR43574">
    <property type="entry name" value="EPIMERASE-RELATED"/>
    <property type="match status" value="1"/>
</dbReference>
<organism evidence="4 5">
    <name type="scientific">Hoeflea olei</name>
    <dbReference type="NCBI Taxonomy" id="1480615"/>
    <lineage>
        <taxon>Bacteria</taxon>
        <taxon>Pseudomonadati</taxon>
        <taxon>Pseudomonadota</taxon>
        <taxon>Alphaproteobacteria</taxon>
        <taxon>Hyphomicrobiales</taxon>
        <taxon>Rhizobiaceae</taxon>
        <taxon>Hoeflea</taxon>
    </lineage>
</organism>
<dbReference type="Gene3D" id="3.40.50.720">
    <property type="entry name" value="NAD(P)-binding Rossmann-like Domain"/>
    <property type="match status" value="1"/>
</dbReference>
<dbReference type="STRING" id="1480615.AWJ14_12830"/>
<gene>
    <name evidence="4" type="ORF">AWJ14_12830</name>
</gene>
<sequence length="287" mass="30325">MKLMIFGAGFSGLAIARALAGDAAFLGGTTRGALRLGDLEAAGLAPFVYAGGQPSAELGAALAETTHLVMSIAPDSGGDPLLDAFPDSFGDALPRLEWIGYLSTVGVYGDHGGDWVDEETPCRPVSKRSVARLEAERGWADLAARAGVPLAIVRLSGIYGPGRNAIRTLEHGNGRRLVKPGQVFNRIHVEDIGGAVALLARNRLGGIFNVTDDMPAPPQDVVEHAARLMGIEPPPETDFETAELSPMARSFYGENKRVSNARIKAAGYAFRYPDYRAGLESLIRSGG</sequence>
<evidence type="ECO:0000259" key="3">
    <source>
        <dbReference type="Pfam" id="PF01370"/>
    </source>
</evidence>
<name>A0A1C1YRU4_9HYPH</name>
<dbReference type="AlphaFoldDB" id="A0A1C1YRU4"/>
<accession>A0A1C1YRU4</accession>
<reference evidence="4 5" key="1">
    <citation type="submission" date="2015-12" db="EMBL/GenBank/DDBJ databases">
        <authorList>
            <person name="Shamseldin A."/>
            <person name="Moawad H."/>
            <person name="Abd El-Rahim W.M."/>
            <person name="Sadowsky M.J."/>
        </authorList>
    </citation>
    <scope>NUCLEOTIDE SEQUENCE [LARGE SCALE GENOMIC DNA]</scope>
    <source>
        <strain evidence="4 5">JC234</strain>
    </source>
</reference>
<keyword evidence="2" id="KW-0732">Signal</keyword>
<dbReference type="InterPro" id="IPR036291">
    <property type="entry name" value="NAD(P)-bd_dom_sf"/>
</dbReference>
<dbReference type="Proteomes" id="UP000094795">
    <property type="component" value="Unassembled WGS sequence"/>
</dbReference>
<protein>
    <submittedName>
        <fullName evidence="4">NAD(P)-dependent oxidoreductase</fullName>
    </submittedName>
</protein>
<dbReference type="InterPro" id="IPR001509">
    <property type="entry name" value="Epimerase_deHydtase"/>
</dbReference>